<dbReference type="InterPro" id="IPR006652">
    <property type="entry name" value="Kelch_1"/>
</dbReference>
<dbReference type="InterPro" id="IPR015915">
    <property type="entry name" value="Kelch-typ_b-propeller"/>
</dbReference>
<dbReference type="AlphaFoldDB" id="A0A9W9ZVT7"/>
<dbReference type="EC" id="2.3.1.234" evidence="3"/>
<keyword evidence="4" id="KW-1185">Reference proteome</keyword>
<dbReference type="Proteomes" id="UP001163046">
    <property type="component" value="Unassembled WGS sequence"/>
</dbReference>
<dbReference type="GO" id="GO:0061711">
    <property type="term" value="F:tRNA N(6)-L-threonylcarbamoyladenine synthase activity"/>
    <property type="evidence" value="ECO:0007669"/>
    <property type="project" value="UniProtKB-EC"/>
</dbReference>
<reference evidence="3" key="1">
    <citation type="submission" date="2023-01" db="EMBL/GenBank/DDBJ databases">
        <title>Genome assembly of the deep-sea coral Lophelia pertusa.</title>
        <authorList>
            <person name="Herrera S."/>
            <person name="Cordes E."/>
        </authorList>
    </citation>
    <scope>NUCLEOTIDE SEQUENCE</scope>
    <source>
        <strain evidence="3">USNM1676648</strain>
        <tissue evidence="3">Polyp</tissue>
    </source>
</reference>
<organism evidence="3 4">
    <name type="scientific">Desmophyllum pertusum</name>
    <dbReference type="NCBI Taxonomy" id="174260"/>
    <lineage>
        <taxon>Eukaryota</taxon>
        <taxon>Metazoa</taxon>
        <taxon>Cnidaria</taxon>
        <taxon>Anthozoa</taxon>
        <taxon>Hexacorallia</taxon>
        <taxon>Scleractinia</taxon>
        <taxon>Caryophylliina</taxon>
        <taxon>Caryophylliidae</taxon>
        <taxon>Desmophyllum</taxon>
    </lineage>
</organism>
<keyword evidence="2" id="KW-0677">Repeat</keyword>
<proteinExistence type="predicted"/>
<keyword evidence="3" id="KW-0012">Acyltransferase</keyword>
<keyword evidence="1" id="KW-0880">Kelch repeat</keyword>
<dbReference type="Pfam" id="PF01344">
    <property type="entry name" value="Kelch_1"/>
    <property type="match status" value="2"/>
</dbReference>
<protein>
    <submittedName>
        <fullName evidence="3">Kelch-like protein 33</fullName>
        <ecNumber evidence="3">2.3.1.234</ecNumber>
    </submittedName>
</protein>
<dbReference type="Gene3D" id="2.120.10.80">
    <property type="entry name" value="Kelch-type beta propeller"/>
    <property type="match status" value="1"/>
</dbReference>
<dbReference type="PANTHER" id="PTHR45632">
    <property type="entry name" value="LD33804P"/>
    <property type="match status" value="1"/>
</dbReference>
<comment type="caution">
    <text evidence="3">The sequence shown here is derived from an EMBL/GenBank/DDBJ whole genome shotgun (WGS) entry which is preliminary data.</text>
</comment>
<dbReference type="EMBL" id="MU825457">
    <property type="protein sequence ID" value="KAJ7388667.1"/>
    <property type="molecule type" value="Genomic_DNA"/>
</dbReference>
<evidence type="ECO:0000256" key="1">
    <source>
        <dbReference type="ARBA" id="ARBA00022441"/>
    </source>
</evidence>
<evidence type="ECO:0000313" key="4">
    <source>
        <dbReference type="Proteomes" id="UP001163046"/>
    </source>
</evidence>
<dbReference type="OrthoDB" id="5959219at2759"/>
<dbReference type="PANTHER" id="PTHR45632:SF3">
    <property type="entry name" value="KELCH-LIKE PROTEIN 32"/>
    <property type="match status" value="1"/>
</dbReference>
<keyword evidence="3" id="KW-0808">Transferase</keyword>
<evidence type="ECO:0000256" key="2">
    <source>
        <dbReference type="ARBA" id="ARBA00022737"/>
    </source>
</evidence>
<gene>
    <name evidence="3" type="primary">KLHL33_4</name>
    <name evidence="3" type="ORF">OS493_036521</name>
</gene>
<evidence type="ECO:0000313" key="3">
    <source>
        <dbReference type="EMBL" id="KAJ7388667.1"/>
    </source>
</evidence>
<sequence length="282" mass="31642">DTIFEQQHNAVAQYKGQVYTVGDREQFITEYYMAATNSWGAVQRDQTLTTCSLIVLKDRLYAVNDFRKIKTYDPDKNSWDELECPPSLRCGTCCVSDGQHLYIAGGRVWTFGMFEEVATTERFDPSENRLEEVADMMIKRSDAFGAAMNGKVYIAGGKQYNSGGRSTFYVGLVINACEMYNPVTDEWQLMPSLGMVCVKGALYVIGGCGENREAELSVEMFDSDSNKWKKKSIIPISPKQQESNNGYYYIACQFASINIGVLKQLRPLGLKIQSFLDGGHSD</sequence>
<name>A0A9W9ZVT7_9CNID</name>
<dbReference type="SUPFAM" id="SSF117281">
    <property type="entry name" value="Kelch motif"/>
    <property type="match status" value="1"/>
</dbReference>
<accession>A0A9W9ZVT7</accession>
<dbReference type="SMART" id="SM00612">
    <property type="entry name" value="Kelch"/>
    <property type="match status" value="2"/>
</dbReference>
<feature type="non-terminal residue" evidence="3">
    <location>
        <position position="282"/>
    </location>
</feature>